<dbReference type="GO" id="GO:0005829">
    <property type="term" value="C:cytosol"/>
    <property type="evidence" value="ECO:0007669"/>
    <property type="project" value="TreeGrafter"/>
</dbReference>
<dbReference type="SMART" id="SM00419">
    <property type="entry name" value="HTH_CRP"/>
    <property type="match status" value="1"/>
</dbReference>
<dbReference type="InterPro" id="IPR036390">
    <property type="entry name" value="WH_DNA-bd_sf"/>
</dbReference>
<dbReference type="RefSeq" id="WP_183469726.1">
    <property type="nucleotide sequence ID" value="NZ_JACHVU010000007.1"/>
</dbReference>
<evidence type="ECO:0000256" key="2">
    <source>
        <dbReference type="ARBA" id="ARBA00023125"/>
    </source>
</evidence>
<accession>A0A839Q7W3</accession>
<dbReference type="InterPro" id="IPR000595">
    <property type="entry name" value="cNMP-bd_dom"/>
</dbReference>
<feature type="domain" description="HTH crp-type" evidence="5">
    <location>
        <begin position="146"/>
        <end position="219"/>
    </location>
</feature>
<dbReference type="InterPro" id="IPR036388">
    <property type="entry name" value="WH-like_DNA-bd_sf"/>
</dbReference>
<dbReference type="CDD" id="cd00038">
    <property type="entry name" value="CAP_ED"/>
    <property type="match status" value="1"/>
</dbReference>
<dbReference type="PROSITE" id="PS51063">
    <property type="entry name" value="HTH_CRP_2"/>
    <property type="match status" value="1"/>
</dbReference>
<comment type="caution">
    <text evidence="6">The sequence shown here is derived from an EMBL/GenBank/DDBJ whole genome shotgun (WGS) entry which is preliminary data.</text>
</comment>
<gene>
    <name evidence="6" type="ORF">FHR72_003217</name>
</gene>
<keyword evidence="7" id="KW-1185">Reference proteome</keyword>
<protein>
    <submittedName>
        <fullName evidence="6">CRP-like cAMP-binding protein</fullName>
    </submittedName>
</protein>
<dbReference type="PROSITE" id="PS50042">
    <property type="entry name" value="CNMP_BINDING_3"/>
    <property type="match status" value="1"/>
</dbReference>
<dbReference type="Gene3D" id="2.60.120.10">
    <property type="entry name" value="Jelly Rolls"/>
    <property type="match status" value="1"/>
</dbReference>
<dbReference type="GO" id="GO:0003677">
    <property type="term" value="F:DNA binding"/>
    <property type="evidence" value="ECO:0007669"/>
    <property type="project" value="UniProtKB-KW"/>
</dbReference>
<name>A0A839Q7W3_MYCIR</name>
<dbReference type="AlphaFoldDB" id="A0A839Q7W3"/>
<proteinExistence type="predicted"/>
<dbReference type="InterPro" id="IPR012318">
    <property type="entry name" value="HTH_CRP"/>
</dbReference>
<keyword evidence="2" id="KW-0238">DNA-binding</keyword>
<keyword evidence="1" id="KW-0805">Transcription regulation</keyword>
<dbReference type="Gene3D" id="1.10.10.10">
    <property type="entry name" value="Winged helix-like DNA-binding domain superfamily/Winged helix DNA-binding domain"/>
    <property type="match status" value="1"/>
</dbReference>
<evidence type="ECO:0000256" key="1">
    <source>
        <dbReference type="ARBA" id="ARBA00023015"/>
    </source>
</evidence>
<evidence type="ECO:0000313" key="7">
    <source>
        <dbReference type="Proteomes" id="UP000550501"/>
    </source>
</evidence>
<evidence type="ECO:0000259" key="5">
    <source>
        <dbReference type="PROSITE" id="PS51063"/>
    </source>
</evidence>
<dbReference type="EMBL" id="JACHVU010000007">
    <property type="protein sequence ID" value="MBB2991727.1"/>
    <property type="molecule type" value="Genomic_DNA"/>
</dbReference>
<evidence type="ECO:0000256" key="3">
    <source>
        <dbReference type="ARBA" id="ARBA00023163"/>
    </source>
</evidence>
<organism evidence="6 7">
    <name type="scientific">Mycolicibacterium iranicum</name>
    <name type="common">Mycobacterium iranicum</name>
    <dbReference type="NCBI Taxonomy" id="912594"/>
    <lineage>
        <taxon>Bacteria</taxon>
        <taxon>Bacillati</taxon>
        <taxon>Actinomycetota</taxon>
        <taxon>Actinomycetes</taxon>
        <taxon>Mycobacteriales</taxon>
        <taxon>Mycobacteriaceae</taxon>
        <taxon>Mycolicibacterium</taxon>
    </lineage>
</organism>
<dbReference type="FunFam" id="1.10.10.10:FF:000019">
    <property type="entry name" value="Crp/Fnr family transcriptional regulator"/>
    <property type="match status" value="1"/>
</dbReference>
<reference evidence="6 7" key="1">
    <citation type="submission" date="2020-08" db="EMBL/GenBank/DDBJ databases">
        <title>The Agave Microbiome: Exploring the role of microbial communities in plant adaptations to desert environments.</title>
        <authorList>
            <person name="Partida-Martinez L.P."/>
        </authorList>
    </citation>
    <scope>NUCLEOTIDE SEQUENCE [LARGE SCALE GENOMIC DNA]</scope>
    <source>
        <strain evidence="6 7">AT2.18</strain>
    </source>
</reference>
<dbReference type="InterPro" id="IPR014710">
    <property type="entry name" value="RmlC-like_jellyroll"/>
</dbReference>
<keyword evidence="3" id="KW-0804">Transcription</keyword>
<dbReference type="SUPFAM" id="SSF46785">
    <property type="entry name" value="Winged helix' DNA-binding domain"/>
    <property type="match status" value="1"/>
</dbReference>
<dbReference type="SMART" id="SM00100">
    <property type="entry name" value="cNMP"/>
    <property type="match status" value="1"/>
</dbReference>
<evidence type="ECO:0000259" key="4">
    <source>
        <dbReference type="PROSITE" id="PS50042"/>
    </source>
</evidence>
<dbReference type="Proteomes" id="UP000550501">
    <property type="component" value="Unassembled WGS sequence"/>
</dbReference>
<dbReference type="InterPro" id="IPR050397">
    <property type="entry name" value="Env_Response_Regulators"/>
</dbReference>
<evidence type="ECO:0000313" key="6">
    <source>
        <dbReference type="EMBL" id="MBB2991727.1"/>
    </source>
</evidence>
<dbReference type="Pfam" id="PF00027">
    <property type="entry name" value="cNMP_binding"/>
    <property type="match status" value="1"/>
</dbReference>
<dbReference type="PANTHER" id="PTHR24567">
    <property type="entry name" value="CRP FAMILY TRANSCRIPTIONAL REGULATORY PROTEIN"/>
    <property type="match status" value="1"/>
</dbReference>
<dbReference type="SUPFAM" id="SSF51206">
    <property type="entry name" value="cAMP-binding domain-like"/>
    <property type="match status" value="1"/>
</dbReference>
<feature type="domain" description="Cyclic nucleotide-binding" evidence="4">
    <location>
        <begin position="25"/>
        <end position="132"/>
    </location>
</feature>
<sequence length="242" mass="25925">MSAVDNGQGAGAALLGVAMPDLLELDDVDLVRLRAGNEIFAEGDGDARLYLIEDGRVKVGRHDPDGRECLFTILGPGEVFGEESVFDPGPRSSSATAMTDVVALAVGRASLMNLTLANPQIAQSLLRILARRIRWTSGNITDTVFADVAARVAKHLLGLAQRFGRQEDGAMRVPMNLTQQQFAHLVGSSRESVNKVLCDFTERGWIRLGTDSILIRESEPLATRMRGARRAGGGAAARQTGS</sequence>
<dbReference type="GO" id="GO:0003700">
    <property type="term" value="F:DNA-binding transcription factor activity"/>
    <property type="evidence" value="ECO:0007669"/>
    <property type="project" value="TreeGrafter"/>
</dbReference>
<dbReference type="PANTHER" id="PTHR24567:SF74">
    <property type="entry name" value="HTH-TYPE TRANSCRIPTIONAL REGULATOR ARCR"/>
    <property type="match status" value="1"/>
</dbReference>
<dbReference type="Pfam" id="PF13545">
    <property type="entry name" value="HTH_Crp_2"/>
    <property type="match status" value="1"/>
</dbReference>
<dbReference type="InterPro" id="IPR018490">
    <property type="entry name" value="cNMP-bd_dom_sf"/>
</dbReference>